<organism evidence="5 6">
    <name type="scientific">Yoonia rhodophyticola</name>
    <dbReference type="NCBI Taxonomy" id="3137370"/>
    <lineage>
        <taxon>Bacteria</taxon>
        <taxon>Pseudomonadati</taxon>
        <taxon>Pseudomonadota</taxon>
        <taxon>Alphaproteobacteria</taxon>
        <taxon>Rhodobacterales</taxon>
        <taxon>Paracoccaceae</taxon>
        <taxon>Yoonia</taxon>
    </lineage>
</organism>
<sequence>MFRPFLTASLITFASSALADTFVGQARVDTVTIYPGVATVSREITLTLPAGQHDIIVPDLPQNLRAQGMRLSATNDAVIGAVNLSDGRLPVTPDQSSPDIVAAKAEIERLEAVLRESAATVERIKLRVKSAEEQITFLQNLSQASVGEALDADSIAQIQAMAQMVGAETLAARQAAFAAQQEADAAERARKDDIDALADARKALAALMAPQTDGAALNFTLTVPSPGDYAVTVSTLEGFANWSPVYDMRLSTADTATLDVDRSVVVSQESGQDWLDINLILSTARPGEQITPGDVFPPVA</sequence>
<evidence type="ECO:0000259" key="4">
    <source>
        <dbReference type="Pfam" id="PF13600"/>
    </source>
</evidence>
<feature type="domain" description="DUF4140" evidence="4">
    <location>
        <begin position="31"/>
        <end position="138"/>
    </location>
</feature>
<dbReference type="EMBL" id="CP151767">
    <property type="protein sequence ID" value="XFU26805.1"/>
    <property type="molecule type" value="Genomic_DNA"/>
</dbReference>
<keyword evidence="2" id="KW-0732">Signal</keyword>
<dbReference type="RefSeq" id="WP_373635763.1">
    <property type="nucleotide sequence ID" value="NZ_CP151767.2"/>
</dbReference>
<protein>
    <submittedName>
        <fullName evidence="5">Mucoidy inhibitor MuiA family protein</fullName>
    </submittedName>
</protein>
<dbReference type="PANTHER" id="PTHR31005">
    <property type="entry name" value="DUF4139 DOMAIN-CONTAINING PROTEIN"/>
    <property type="match status" value="1"/>
</dbReference>
<dbReference type="Pfam" id="PF13600">
    <property type="entry name" value="DUF4140"/>
    <property type="match status" value="1"/>
</dbReference>
<name>A0ABZ3JCD1_9RHOB</name>
<feature type="signal peptide" evidence="2">
    <location>
        <begin position="1"/>
        <end position="19"/>
    </location>
</feature>
<dbReference type="InterPro" id="IPR025554">
    <property type="entry name" value="DUF4140"/>
</dbReference>
<dbReference type="Proteomes" id="UP001470809">
    <property type="component" value="Chromosome"/>
</dbReference>
<feature type="chain" id="PRO_5046213662" evidence="2">
    <location>
        <begin position="20"/>
        <end position="300"/>
    </location>
</feature>
<accession>A0ABZ3JCD1</accession>
<keyword evidence="6" id="KW-1185">Reference proteome</keyword>
<dbReference type="InterPro" id="IPR011935">
    <property type="entry name" value="CHP02231"/>
</dbReference>
<keyword evidence="1" id="KW-0175">Coiled coil</keyword>
<gene>
    <name evidence="5" type="ORF">AABB31_07755</name>
</gene>
<dbReference type="PANTHER" id="PTHR31005:SF8">
    <property type="entry name" value="DUF4139 DOMAIN-CONTAINING PROTEIN"/>
    <property type="match status" value="1"/>
</dbReference>
<evidence type="ECO:0000256" key="1">
    <source>
        <dbReference type="SAM" id="Coils"/>
    </source>
</evidence>
<feature type="coiled-coil region" evidence="1">
    <location>
        <begin position="100"/>
        <end position="141"/>
    </location>
</feature>
<proteinExistence type="predicted"/>
<evidence type="ECO:0000313" key="6">
    <source>
        <dbReference type="Proteomes" id="UP001470809"/>
    </source>
</evidence>
<evidence type="ECO:0000256" key="2">
    <source>
        <dbReference type="SAM" id="SignalP"/>
    </source>
</evidence>
<dbReference type="NCBIfam" id="TIGR02231">
    <property type="entry name" value="mucoidy inhibitor MuiA family protein"/>
    <property type="match status" value="1"/>
</dbReference>
<dbReference type="InterPro" id="IPR037291">
    <property type="entry name" value="DUF4139"/>
</dbReference>
<evidence type="ECO:0000313" key="5">
    <source>
        <dbReference type="EMBL" id="XFU26805.1"/>
    </source>
</evidence>
<evidence type="ECO:0000259" key="3">
    <source>
        <dbReference type="Pfam" id="PF13598"/>
    </source>
</evidence>
<reference evidence="5" key="1">
    <citation type="submission" date="2024-08" db="EMBL/GenBank/DDBJ databases">
        <title>Phylogenomic analyses of a clade within the roseobacter group suggest taxonomic reassignments of species of the genera Aestuariivita, Citreicella, Loktanella, Nautella, Pelagibaca, Ruegeria, Thalassobius, Thiobacimonas and Tropicibacter, and the proposal o.</title>
        <authorList>
            <person name="Jeon C.O."/>
        </authorList>
    </citation>
    <scope>NUCLEOTIDE SEQUENCE</scope>
    <source>
        <strain evidence="5">SS1-5</strain>
    </source>
</reference>
<feature type="domain" description="DUF4139" evidence="3">
    <location>
        <begin position="233"/>
        <end position="293"/>
    </location>
</feature>
<dbReference type="Pfam" id="PF13598">
    <property type="entry name" value="DUF4139"/>
    <property type="match status" value="1"/>
</dbReference>